<evidence type="ECO:0000313" key="7">
    <source>
        <dbReference type="Proteomes" id="UP000320593"/>
    </source>
</evidence>
<feature type="region of interest" description="Disordered" evidence="4">
    <location>
        <begin position="378"/>
        <end position="397"/>
    </location>
</feature>
<dbReference type="InterPro" id="IPR036962">
    <property type="entry name" value="Glyco_hydro_3_N_sf"/>
</dbReference>
<evidence type="ECO:0000259" key="5">
    <source>
        <dbReference type="Pfam" id="PF00933"/>
    </source>
</evidence>
<dbReference type="InterPro" id="IPR050226">
    <property type="entry name" value="NagZ_Beta-hexosaminidase"/>
</dbReference>
<name>A0A562SNK3_9HYPH</name>
<reference evidence="6 7" key="1">
    <citation type="submission" date="2019-07" db="EMBL/GenBank/DDBJ databases">
        <title>Genomic Encyclopedia of Archaeal and Bacterial Type Strains, Phase II (KMG-II): from individual species to whole genera.</title>
        <authorList>
            <person name="Goeker M."/>
        </authorList>
    </citation>
    <scope>NUCLEOTIDE SEQUENCE [LARGE SCALE GENOMIC DNA]</scope>
    <source>
        <strain evidence="6 7">ATCC BAA-252</strain>
    </source>
</reference>
<dbReference type="GO" id="GO:0009254">
    <property type="term" value="P:peptidoglycan turnover"/>
    <property type="evidence" value="ECO:0007669"/>
    <property type="project" value="TreeGrafter"/>
</dbReference>
<keyword evidence="2" id="KW-0378">Hydrolase</keyword>
<organism evidence="6 7">
    <name type="scientific">Roseibium hamelinense</name>
    <dbReference type="NCBI Taxonomy" id="150831"/>
    <lineage>
        <taxon>Bacteria</taxon>
        <taxon>Pseudomonadati</taxon>
        <taxon>Pseudomonadota</taxon>
        <taxon>Alphaproteobacteria</taxon>
        <taxon>Hyphomicrobiales</taxon>
        <taxon>Stappiaceae</taxon>
        <taxon>Roseibium</taxon>
    </lineage>
</organism>
<accession>A0A562SNK3</accession>
<dbReference type="AlphaFoldDB" id="A0A562SNK3"/>
<evidence type="ECO:0000256" key="4">
    <source>
        <dbReference type="SAM" id="MobiDB-lite"/>
    </source>
</evidence>
<dbReference type="PANTHER" id="PTHR30480">
    <property type="entry name" value="BETA-HEXOSAMINIDASE-RELATED"/>
    <property type="match status" value="1"/>
</dbReference>
<dbReference type="OrthoDB" id="9786661at2"/>
<dbReference type="Pfam" id="PF00933">
    <property type="entry name" value="Glyco_hydro_3"/>
    <property type="match status" value="1"/>
</dbReference>
<evidence type="ECO:0000313" key="6">
    <source>
        <dbReference type="EMBL" id="TWI82927.1"/>
    </source>
</evidence>
<evidence type="ECO:0000256" key="1">
    <source>
        <dbReference type="ARBA" id="ARBA00005336"/>
    </source>
</evidence>
<comment type="caution">
    <text evidence="6">The sequence shown here is derived from an EMBL/GenBank/DDBJ whole genome shotgun (WGS) entry which is preliminary data.</text>
</comment>
<comment type="similarity">
    <text evidence="1">Belongs to the glycosyl hydrolase 3 family.</text>
</comment>
<dbReference type="PANTHER" id="PTHR30480:SF16">
    <property type="entry name" value="GLYCOSIDE HYDROLASE FAMILY 3 DOMAIN PROTEIN"/>
    <property type="match status" value="1"/>
</dbReference>
<evidence type="ECO:0000256" key="2">
    <source>
        <dbReference type="ARBA" id="ARBA00022801"/>
    </source>
</evidence>
<dbReference type="Gene3D" id="3.20.20.300">
    <property type="entry name" value="Glycoside hydrolase, family 3, N-terminal domain"/>
    <property type="match status" value="1"/>
</dbReference>
<dbReference type="InterPro" id="IPR017853">
    <property type="entry name" value="GH"/>
</dbReference>
<proteinExistence type="inferred from homology"/>
<gene>
    <name evidence="6" type="ORF">JM93_03442</name>
</gene>
<dbReference type="SUPFAM" id="SSF51445">
    <property type="entry name" value="(Trans)glycosidases"/>
    <property type="match status" value="1"/>
</dbReference>
<feature type="compositionally biased region" description="Polar residues" evidence="4">
    <location>
        <begin position="382"/>
        <end position="397"/>
    </location>
</feature>
<dbReference type="Proteomes" id="UP000320593">
    <property type="component" value="Unassembled WGS sequence"/>
</dbReference>
<dbReference type="GO" id="GO:0005975">
    <property type="term" value="P:carbohydrate metabolic process"/>
    <property type="evidence" value="ECO:0007669"/>
    <property type="project" value="InterPro"/>
</dbReference>
<protein>
    <submittedName>
        <fullName evidence="6">Beta-N-acetylhexosaminidase</fullName>
    </submittedName>
</protein>
<sequence>MSTKTRDSNLLSIMCAVFAVLWAGGFAFQPARMPSDHVTKALTDLERQVGQTIVIGFNGQSVHDASVRTISDQLHNGTIGGVILLGRNIQSPAQVHQLVGDLTNHVDPTPFISVDQEGGAVQRLQPRKGFPRWPSAAEFAENTGGCAGSNAQEQYATLARGLRALGINLNFGPVVDLNINLDNPIIGHLGRSYSDKSETVSRCGGMFISAHHAVNILTSLKHFPGHGSSKQDSHTVLPDITDVWQPEELVPFQQLAQTRHADMIMMAHLVHPDFSDAPGTPASMSRKATRQARAIAGQTTILITDDLEMDAISSRMTVEQAAIAAIAAGNDMIIASSYGRNDPNLGRRINQAIVRAVMSGRIPKDQIHRSYERIRAAKARLTNGSTPSSVTPSEPNA</sequence>
<keyword evidence="3" id="KW-0326">Glycosidase</keyword>
<keyword evidence="7" id="KW-1185">Reference proteome</keyword>
<dbReference type="EMBL" id="VLLF01000008">
    <property type="protein sequence ID" value="TWI82927.1"/>
    <property type="molecule type" value="Genomic_DNA"/>
</dbReference>
<dbReference type="GO" id="GO:0004553">
    <property type="term" value="F:hydrolase activity, hydrolyzing O-glycosyl compounds"/>
    <property type="evidence" value="ECO:0007669"/>
    <property type="project" value="InterPro"/>
</dbReference>
<evidence type="ECO:0000256" key="3">
    <source>
        <dbReference type="ARBA" id="ARBA00023295"/>
    </source>
</evidence>
<dbReference type="InterPro" id="IPR001764">
    <property type="entry name" value="Glyco_hydro_3_N"/>
</dbReference>
<feature type="domain" description="Glycoside hydrolase family 3 N-terminal" evidence="5">
    <location>
        <begin position="46"/>
        <end position="375"/>
    </location>
</feature>